<protein>
    <recommendedName>
        <fullName evidence="3">Fructose-bisphosphate aldolase</fullName>
        <shortName evidence="3">FBP aldolase</shortName>
        <ecNumber evidence="3">4.1.2.13</ecNumber>
    </recommendedName>
</protein>
<dbReference type="EC" id="4.1.2.13" evidence="3"/>
<evidence type="ECO:0000256" key="3">
    <source>
        <dbReference type="RuleBase" id="RU366023"/>
    </source>
</evidence>
<evidence type="ECO:0000313" key="4">
    <source>
        <dbReference type="EMBL" id="KIH86498.1"/>
    </source>
</evidence>
<comment type="caution">
    <text evidence="4">The sequence shown here is derived from an EMBL/GenBank/DDBJ whole genome shotgun (WGS) entry which is preliminary data.</text>
</comment>
<dbReference type="Gene3D" id="3.20.20.70">
    <property type="entry name" value="Aldolase class I"/>
    <property type="match status" value="1"/>
</dbReference>
<dbReference type="GO" id="GO:0008270">
    <property type="term" value="F:zinc ion binding"/>
    <property type="evidence" value="ECO:0007669"/>
    <property type="project" value="UniProtKB-UniRule"/>
</dbReference>
<comment type="similarity">
    <text evidence="3">Belongs to the class II fructose-bisphosphate aldolase family.</text>
</comment>
<dbReference type="GO" id="GO:0006096">
    <property type="term" value="P:glycolytic process"/>
    <property type="evidence" value="ECO:0007669"/>
    <property type="project" value="UniProtKB-UniPathway"/>
</dbReference>
<accession>A0A0C2F662</accession>
<dbReference type="EMBL" id="AWTV01000011">
    <property type="protein sequence ID" value="KIH86498.1"/>
    <property type="molecule type" value="Genomic_DNA"/>
</dbReference>
<dbReference type="GO" id="GO:0004332">
    <property type="term" value="F:fructose-bisphosphate aldolase activity"/>
    <property type="evidence" value="ECO:0007669"/>
    <property type="project" value="UniProtKB-EC"/>
</dbReference>
<feature type="binding site" evidence="2">
    <location>
        <position position="183"/>
    </location>
    <ligand>
        <name>Zn(2+)</name>
        <dbReference type="ChEBI" id="CHEBI:29105"/>
        <label>1</label>
        <note>catalytic</note>
    </ligand>
</feature>
<comment type="pathway">
    <text evidence="3">Carbohydrate degradation; glycolysis; D-glyceraldehyde 3-phosphate and glycerone phosphate from D-glucose: step 4/4.</text>
</comment>
<name>A0A0C2F662_9PEZI</name>
<dbReference type="InterPro" id="IPR050246">
    <property type="entry name" value="Class_II_FBP_aldolase"/>
</dbReference>
<dbReference type="SUPFAM" id="SSF51569">
    <property type="entry name" value="Aldolase"/>
    <property type="match status" value="1"/>
</dbReference>
<feature type="binding site" evidence="2">
    <location>
        <position position="216"/>
    </location>
    <ligand>
        <name>Zn(2+)</name>
        <dbReference type="ChEBI" id="CHEBI:29105"/>
        <label>1</label>
        <note>catalytic</note>
    </ligand>
</feature>
<feature type="binding site" evidence="2">
    <location>
        <position position="107"/>
    </location>
    <ligand>
        <name>Zn(2+)</name>
        <dbReference type="ChEBI" id="CHEBI:29105"/>
        <label>2</label>
    </ligand>
</feature>
<comment type="function">
    <text evidence="3">Catalyzes the aldol condensation of dihydroxyacetone phosphate (DHAP or glycerone-phosphate) with glyceraldehyde 3-phosphate (G3P) to form fructose 1,6-bisphosphate (FBP) in gluconeogenesis and the reverse reaction in glycolysis.</text>
</comment>
<dbReference type="Pfam" id="PF01116">
    <property type="entry name" value="F_bP_aldolase"/>
    <property type="match status" value="1"/>
</dbReference>
<keyword evidence="3" id="KW-0456">Lyase</keyword>
<evidence type="ECO:0000256" key="1">
    <source>
        <dbReference type="PIRSR" id="PIRSR001359-1"/>
    </source>
</evidence>
<comment type="catalytic activity">
    <reaction evidence="3">
        <text>beta-D-fructose 1,6-bisphosphate = D-glyceraldehyde 3-phosphate + dihydroxyacetone phosphate</text>
        <dbReference type="Rhea" id="RHEA:14729"/>
        <dbReference type="ChEBI" id="CHEBI:32966"/>
        <dbReference type="ChEBI" id="CHEBI:57642"/>
        <dbReference type="ChEBI" id="CHEBI:59776"/>
        <dbReference type="EC" id="4.1.2.13"/>
    </reaction>
</comment>
<evidence type="ECO:0000256" key="2">
    <source>
        <dbReference type="PIRSR" id="PIRSR001359-3"/>
    </source>
</evidence>
<dbReference type="GeneID" id="63681762"/>
<proteinExistence type="inferred from homology"/>
<keyword evidence="3" id="KW-0324">Glycolysis</keyword>
<dbReference type="VEuPathDB" id="FungiDB:SPBR_08603"/>
<dbReference type="InterPro" id="IPR000771">
    <property type="entry name" value="FBA_II"/>
</dbReference>
<dbReference type="OrthoDB" id="2558351at2759"/>
<evidence type="ECO:0000313" key="5">
    <source>
        <dbReference type="Proteomes" id="UP000031575"/>
    </source>
</evidence>
<feature type="active site" description="Proton donor" evidence="1">
    <location>
        <position position="84"/>
    </location>
</feature>
<reference evidence="4 5" key="1">
    <citation type="journal article" date="2014" name="BMC Genomics">
        <title>Comparative genomics of the major fungal agents of human and animal Sporotrichosis: Sporothrix schenckii and Sporothrix brasiliensis.</title>
        <authorList>
            <person name="Teixeira M.M."/>
            <person name="de Almeida L.G."/>
            <person name="Kubitschek-Barreira P."/>
            <person name="Alves F.L."/>
            <person name="Kioshima E.S."/>
            <person name="Abadio A.K."/>
            <person name="Fernandes L."/>
            <person name="Derengowski L.S."/>
            <person name="Ferreira K.S."/>
            <person name="Souza R.C."/>
            <person name="Ruiz J.C."/>
            <person name="de Andrade N.C."/>
            <person name="Paes H.C."/>
            <person name="Nicola A.M."/>
            <person name="Albuquerque P."/>
            <person name="Gerber A.L."/>
            <person name="Martins V.P."/>
            <person name="Peconick L.D."/>
            <person name="Neto A.V."/>
            <person name="Chaucanez C.B."/>
            <person name="Silva P.A."/>
            <person name="Cunha O.L."/>
            <person name="de Oliveira F.F."/>
            <person name="dos Santos T.C."/>
            <person name="Barros A.L."/>
            <person name="Soares M.A."/>
            <person name="de Oliveira L.M."/>
            <person name="Marini M.M."/>
            <person name="Villalobos-Duno H."/>
            <person name="Cunha M.M."/>
            <person name="de Hoog S."/>
            <person name="da Silveira J.F."/>
            <person name="Henrissat B."/>
            <person name="Nino-Vega G.A."/>
            <person name="Cisalpino P.S."/>
            <person name="Mora-Montes H.M."/>
            <person name="Almeida S.R."/>
            <person name="Stajich J.E."/>
            <person name="Lopes-Bezerra L.M."/>
            <person name="Vasconcelos A.T."/>
            <person name="Felipe M.S."/>
        </authorList>
    </citation>
    <scope>NUCLEOTIDE SEQUENCE [LARGE SCALE GENOMIC DNA]</scope>
    <source>
        <strain evidence="4 5">5110</strain>
    </source>
</reference>
<dbReference type="PANTHER" id="PTHR30304">
    <property type="entry name" value="D-TAGATOSE-1,6-BISPHOSPHATE ALDOLASE"/>
    <property type="match status" value="1"/>
</dbReference>
<keyword evidence="2 3" id="KW-0479">Metal-binding</keyword>
<dbReference type="PANTHER" id="PTHR30304:SF0">
    <property type="entry name" value="D-TAGATOSE-1,6-BISPHOSPHATE ALDOLASE SUBUNIT GATY-RELATED"/>
    <property type="match status" value="1"/>
</dbReference>
<dbReference type="UniPathway" id="UPA00109">
    <property type="reaction ID" value="UER00183"/>
</dbReference>
<dbReference type="PIRSF" id="PIRSF001359">
    <property type="entry name" value="F_bP_aldolase_II"/>
    <property type="match status" value="1"/>
</dbReference>
<organism evidence="4 5">
    <name type="scientific">Sporothrix brasiliensis 5110</name>
    <dbReference type="NCBI Taxonomy" id="1398154"/>
    <lineage>
        <taxon>Eukaryota</taxon>
        <taxon>Fungi</taxon>
        <taxon>Dikarya</taxon>
        <taxon>Ascomycota</taxon>
        <taxon>Pezizomycotina</taxon>
        <taxon>Sordariomycetes</taxon>
        <taxon>Sordariomycetidae</taxon>
        <taxon>Ophiostomatales</taxon>
        <taxon>Ophiostomataceae</taxon>
        <taxon>Sporothrix</taxon>
    </lineage>
</organism>
<feature type="binding site" evidence="2">
    <location>
        <position position="85"/>
    </location>
    <ligand>
        <name>Zn(2+)</name>
        <dbReference type="ChEBI" id="CHEBI:29105"/>
        <label>1</label>
        <note>catalytic</note>
    </ligand>
</feature>
<keyword evidence="5" id="KW-1185">Reference proteome</keyword>
<dbReference type="Proteomes" id="UP000031575">
    <property type="component" value="Unassembled WGS sequence"/>
</dbReference>
<dbReference type="InterPro" id="IPR013785">
    <property type="entry name" value="Aldolase_TIM"/>
</dbReference>
<gene>
    <name evidence="4" type="ORF">SPBR_08603</name>
</gene>
<dbReference type="AlphaFoldDB" id="A0A0C2F662"/>
<keyword evidence="2 3" id="KW-0862">Zinc</keyword>
<dbReference type="HOGENOM" id="CLU_040088_4_1_1"/>
<dbReference type="RefSeq" id="XP_040614508.1">
    <property type="nucleotide sequence ID" value="XM_040766841.1"/>
</dbReference>
<sequence length="288" mass="31970">MVYPEENRTWQILDAARKGGYAVGGFCVYNVEGVLAVIRAAERCRSPAIIQLFPWSIHFQGPAFVRYVADVAHAAAVPVAVHLDHCLQPADADRALDECAFDSIMVDGSLFQEEENIRYVKGIVERAARQNVTVEAELGRMEGGEDGIPFLELEQVLTKPQDAARFVRETGTHFLAPSFGNVHGPYGPGGAEAWWQLDRLRQIHEAVGTDVPLVLHGTHPLSDALIHTSMQLGMVKINQNRNVRLAYHKFVEDHCATKELTALQSEGVEVYSREIERMMHVFKSAGKA</sequence>
<feature type="binding site" evidence="2">
    <location>
        <position position="137"/>
    </location>
    <ligand>
        <name>Zn(2+)</name>
        <dbReference type="ChEBI" id="CHEBI:29105"/>
        <label>2</label>
    </ligand>
</feature>
<comment type="cofactor">
    <cofactor evidence="2 3">
        <name>Zn(2+)</name>
        <dbReference type="ChEBI" id="CHEBI:29105"/>
    </cofactor>
    <text evidence="2 3">Binds 2 Zn(2+) ions per subunit. One is catalytic and the other provides a structural contribution.</text>
</comment>